<dbReference type="Proteomes" id="UP000507470">
    <property type="component" value="Unassembled WGS sequence"/>
</dbReference>
<dbReference type="EMBL" id="CACVKT020002618">
    <property type="protein sequence ID" value="CAC5379018.1"/>
    <property type="molecule type" value="Genomic_DNA"/>
</dbReference>
<dbReference type="Pfam" id="PF14652">
    <property type="entry name" value="DUF4457"/>
    <property type="match status" value="1"/>
</dbReference>
<dbReference type="InterPro" id="IPR027859">
    <property type="entry name" value="KATNIP_dom"/>
</dbReference>
<feature type="compositionally biased region" description="Polar residues" evidence="1">
    <location>
        <begin position="46"/>
        <end position="59"/>
    </location>
</feature>
<dbReference type="PANTHER" id="PTHR21534">
    <property type="entry name" value="KATANIN-INTERACTING PROTEIN"/>
    <property type="match status" value="1"/>
</dbReference>
<dbReference type="AlphaFoldDB" id="A0A6J8B512"/>
<gene>
    <name evidence="3" type="ORF">MCOR_15126</name>
</gene>
<organism evidence="3 4">
    <name type="scientific">Mytilus coruscus</name>
    <name type="common">Sea mussel</name>
    <dbReference type="NCBI Taxonomy" id="42192"/>
    <lineage>
        <taxon>Eukaryota</taxon>
        <taxon>Metazoa</taxon>
        <taxon>Spiralia</taxon>
        <taxon>Lophotrochozoa</taxon>
        <taxon>Mollusca</taxon>
        <taxon>Bivalvia</taxon>
        <taxon>Autobranchia</taxon>
        <taxon>Pteriomorphia</taxon>
        <taxon>Mytilida</taxon>
        <taxon>Mytiloidea</taxon>
        <taxon>Mytilidae</taxon>
        <taxon>Mytilinae</taxon>
        <taxon>Mytilus</taxon>
    </lineage>
</organism>
<dbReference type="OrthoDB" id="304622at2759"/>
<evidence type="ECO:0000313" key="3">
    <source>
        <dbReference type="EMBL" id="CAC5379018.1"/>
    </source>
</evidence>
<name>A0A6J8B512_MYTCO</name>
<feature type="compositionally biased region" description="Acidic residues" evidence="1">
    <location>
        <begin position="873"/>
        <end position="884"/>
    </location>
</feature>
<dbReference type="PANTHER" id="PTHR21534:SF0">
    <property type="entry name" value="KATANIN-INTERACTING PROTEIN"/>
    <property type="match status" value="1"/>
</dbReference>
<feature type="region of interest" description="Disordered" evidence="1">
    <location>
        <begin position="1"/>
        <end position="59"/>
    </location>
</feature>
<feature type="domain" description="KATNIP" evidence="2">
    <location>
        <begin position="708"/>
        <end position="863"/>
    </location>
</feature>
<reference evidence="3 4" key="1">
    <citation type="submission" date="2020-06" db="EMBL/GenBank/DDBJ databases">
        <authorList>
            <person name="Li R."/>
            <person name="Bekaert M."/>
        </authorList>
    </citation>
    <scope>NUCLEOTIDE SEQUENCE [LARGE SCALE GENOMIC DNA]</scope>
    <source>
        <strain evidence="4">wild</strain>
    </source>
</reference>
<accession>A0A6J8B512</accession>
<feature type="region of interest" description="Disordered" evidence="1">
    <location>
        <begin position="215"/>
        <end position="273"/>
    </location>
</feature>
<feature type="compositionally biased region" description="Polar residues" evidence="1">
    <location>
        <begin position="236"/>
        <end position="245"/>
    </location>
</feature>
<feature type="region of interest" description="Disordered" evidence="1">
    <location>
        <begin position="392"/>
        <end position="559"/>
    </location>
</feature>
<protein>
    <submittedName>
        <fullName evidence="3">JBTS26</fullName>
    </submittedName>
</protein>
<feature type="region of interest" description="Disordered" evidence="1">
    <location>
        <begin position="873"/>
        <end position="920"/>
    </location>
</feature>
<proteinExistence type="predicted"/>
<sequence length="980" mass="110672">MSLGPGWWFSKPSTPRAIPTPRTPRATPTFQTQRGTPTFQIPKGTPASQTPRRNLVTQHETGSKYAVTQQRGPDHLPGLVEKPAQQQILIPQQSVVSPRKRKTWQTSEAESSYPRLNRQDVVSKLHRYSDSKINYLGNQDTRTLTPSDFVQRSSKPVSLCSNQNVSLSYSRRKQWDNNKNVKLRLASEYDQKDLTASEASHVDTFIVASVHFSGHPPPQPKYSNPQSFSGHPPSQPKYSNPQSFSGHPPPQPEYSNPQSFSGHPPPQPKYSQPQYFYPQVFANKNPKNHIDSKFSNQPLIYPQSVRYPGTSENRIIYDNCKDSKYNNPVYPKHLHMDQFSHHQKKMDFLPQIQTNYNTTSDVILNVSPRRRNWSSPITYYDNPTVFWVNMGSESDESKLPGRHKGSRTPRKSKRMAAKLDGHSSTETDSKQVSDSADGRRSPLVQKEEMVSSQSDLPSEPVHEPTTQYSAPPQFIKDPPSDHMSPLDPPSQHSTLSQSEDDIPMIQKLQQLNHKQQPDPSKKKGPPSWLKNEDLSGPFEGPPSSRQGTPVNQAPVKNDDHMYQTKQDDIDMLIDEELAMWPKTGKSELKTVFDAEKAKPEPSKDDGKATPMQKIKENRSKWRENQKKNLEESWGSLTMFDRQQKGRISMDLDDDSLDEYLNPSKKQIPKEAPIQEEDDDLVDSILNEVPGDEDFIIPELPYGKSLVIDIISTWGDRHYVGLTGIQLFTSTGDAVTVSKISAEPSDINILDEYNKDPRVISNVLDGVNRTRDDVHMWLAPFTEGKHNYINLTFDKPCKIALMRIWNYNKSRIHSYRGAKDVIITLDKSEIFKGEIERACGGIEGGTEAFGDTILFTTDENILESVSRNDDAYEGEMFDSDEPDDVPFERPRTADAGDENRPFTRAVGNIDGSTSPLPPRPATSMVTEGDVIVFKGKKLLLSFTATWGDIHYLFVFSELLLSFTATWGDMHYLGLTGVRGCG</sequence>
<feature type="compositionally biased region" description="Basic and acidic residues" evidence="1">
    <location>
        <begin position="885"/>
        <end position="900"/>
    </location>
</feature>
<feature type="compositionally biased region" description="Basic residues" evidence="1">
    <location>
        <begin position="400"/>
        <end position="416"/>
    </location>
</feature>
<evidence type="ECO:0000256" key="1">
    <source>
        <dbReference type="SAM" id="MobiDB-lite"/>
    </source>
</evidence>
<feature type="region of interest" description="Disordered" evidence="1">
    <location>
        <begin position="594"/>
        <end position="625"/>
    </location>
</feature>
<evidence type="ECO:0000313" key="4">
    <source>
        <dbReference type="Proteomes" id="UP000507470"/>
    </source>
</evidence>
<dbReference type="InterPro" id="IPR026704">
    <property type="entry name" value="KATNIP"/>
</dbReference>
<feature type="compositionally biased region" description="Basic and acidic residues" evidence="1">
    <location>
        <begin position="417"/>
        <end position="449"/>
    </location>
</feature>
<keyword evidence="4" id="KW-1185">Reference proteome</keyword>
<evidence type="ECO:0000259" key="2">
    <source>
        <dbReference type="Pfam" id="PF14652"/>
    </source>
</evidence>
<feature type="compositionally biased region" description="Low complexity" evidence="1">
    <location>
        <begin position="12"/>
        <end position="34"/>
    </location>
</feature>